<name>A7WZY6_JEMBR</name>
<organismHost>
    <name type="scientific">Bos javanicus</name>
    <name type="common">Wild banteng</name>
    <dbReference type="NCBI Taxonomy" id="9906"/>
</organismHost>
<keyword evidence="1" id="KW-0175">Coiled coil</keyword>
<dbReference type="Pfam" id="PF05858">
    <property type="entry name" value="BIV_Env"/>
    <property type="match status" value="1"/>
</dbReference>
<feature type="region of interest" description="Disordered" evidence="2">
    <location>
        <begin position="165"/>
        <end position="213"/>
    </location>
</feature>
<sequence>MMEEGRKEEPEERGEKSTMRDLLQRAVDKGHLTAREALDRWTLEDHGPPVHHVKLGRSNTVSIAECARGYRPCRGRRPARRPPIRRHPSFWGTLRGLVSEAQRRQEDRMSDLENRMAELEERFEDLALVDSGGKNPAAPAQSVSPPSSNPFAYSLSHFSKSKKVDCGEKGNRWGRPGAFPGAGISGLDWIESGDGGDERPKGGRYPRGGNTPS</sequence>
<evidence type="ECO:0000256" key="2">
    <source>
        <dbReference type="SAM" id="MobiDB-lite"/>
    </source>
</evidence>
<dbReference type="EMBL" id="DQ156509">
    <property type="protein sequence ID" value="ABA41620.1"/>
    <property type="molecule type" value="mRNA"/>
</dbReference>
<evidence type="ECO:0000313" key="3">
    <source>
        <dbReference type="EMBL" id="ABA41620.1"/>
    </source>
</evidence>
<protein>
    <submittedName>
        <fullName evidence="3">RevB</fullName>
    </submittedName>
</protein>
<evidence type="ECO:0000256" key="1">
    <source>
        <dbReference type="SAM" id="Coils"/>
    </source>
</evidence>
<proteinExistence type="evidence at transcript level"/>
<feature type="coiled-coil region" evidence="1">
    <location>
        <begin position="102"/>
        <end position="129"/>
    </location>
</feature>
<accession>A7WZY6</accession>
<organism evidence="3">
    <name type="scientific">Jembrana disease virus</name>
    <name type="common">JDV</name>
    <dbReference type="NCBI Taxonomy" id="36370"/>
    <lineage>
        <taxon>Viruses</taxon>
        <taxon>Riboviria</taxon>
        <taxon>Pararnavirae</taxon>
        <taxon>Artverviricota</taxon>
        <taxon>Revtraviricetes</taxon>
        <taxon>Ortervirales</taxon>
        <taxon>Retroviridae</taxon>
        <taxon>Orthoretrovirinae</taxon>
        <taxon>Lentivirus</taxon>
        <taxon>Lentivirus bovjem</taxon>
    </lineage>
</organism>
<reference evidence="3" key="1">
    <citation type="journal article" date="2008" name="Virus Res.">
        <title>Analysis of Jembrana disease virus mRNA transcripts produced during acute infection demonstrates a complex transcription pattern.</title>
        <authorList>
            <person name="Stewart M.E."/>
            <person name="Desport M."/>
            <person name="Setiyananingsih S."/>
            <person name="Hartaningsih N."/>
            <person name="Wilcox G.E."/>
        </authorList>
    </citation>
    <scope>NUCLEOTIDE SEQUENCE</scope>
    <source>
        <strain evidence="3">Tabanan/87</strain>
    </source>
</reference>